<dbReference type="PANTHER" id="PTHR11733:SF240">
    <property type="entry name" value="GH14155P-RELATED"/>
    <property type="match status" value="1"/>
</dbReference>
<evidence type="ECO:0000313" key="2">
    <source>
        <dbReference type="EMBL" id="VDM70352.1"/>
    </source>
</evidence>
<dbReference type="Proteomes" id="UP000270094">
    <property type="component" value="Unassembled WGS sequence"/>
</dbReference>
<protein>
    <recommendedName>
        <fullName evidence="1">Peptidase M13 C-terminal domain-containing protein</fullName>
    </recommendedName>
</protein>
<name>A0A3P7KSZ6_STRVU</name>
<sequence>PQLNSITLPAAILHHPFYDPSWPDAANFGGLGVIVGHELTHGFDDEGVQWDGTGILKGWMDNSSTLGFNGMANCVVDQFNHFCPLNEKNFDRTVCIDGAMTQGENIADSGGIQSSYRAYRNYVNLKGPDLQLPDELLQGFTLDQLFFLTFAQARSSNFRFSIFTKNGGELDDSA</sequence>
<feature type="non-terminal residue" evidence="2">
    <location>
        <position position="1"/>
    </location>
</feature>
<dbReference type="GO" id="GO:0016485">
    <property type="term" value="P:protein processing"/>
    <property type="evidence" value="ECO:0007669"/>
    <property type="project" value="TreeGrafter"/>
</dbReference>
<accession>A0A3P7KSZ6</accession>
<dbReference type="Pfam" id="PF01431">
    <property type="entry name" value="Peptidase_M13"/>
    <property type="match status" value="1"/>
</dbReference>
<evidence type="ECO:0000259" key="1">
    <source>
        <dbReference type="Pfam" id="PF01431"/>
    </source>
</evidence>
<dbReference type="Gene3D" id="3.40.390.10">
    <property type="entry name" value="Collagenase (Catalytic Domain)"/>
    <property type="match status" value="1"/>
</dbReference>
<proteinExistence type="predicted"/>
<dbReference type="AlphaFoldDB" id="A0A3P7KSZ6"/>
<dbReference type="PROSITE" id="PS51885">
    <property type="entry name" value="NEPRILYSIN"/>
    <property type="match status" value="1"/>
</dbReference>
<dbReference type="InterPro" id="IPR024079">
    <property type="entry name" value="MetalloPept_cat_dom_sf"/>
</dbReference>
<keyword evidence="3" id="KW-1185">Reference proteome</keyword>
<organism evidence="2 3">
    <name type="scientific">Strongylus vulgaris</name>
    <name type="common">Blood worm</name>
    <dbReference type="NCBI Taxonomy" id="40348"/>
    <lineage>
        <taxon>Eukaryota</taxon>
        <taxon>Metazoa</taxon>
        <taxon>Ecdysozoa</taxon>
        <taxon>Nematoda</taxon>
        <taxon>Chromadorea</taxon>
        <taxon>Rhabditida</taxon>
        <taxon>Rhabditina</taxon>
        <taxon>Rhabditomorpha</taxon>
        <taxon>Strongyloidea</taxon>
        <taxon>Strongylidae</taxon>
        <taxon>Strongylus</taxon>
    </lineage>
</organism>
<dbReference type="InterPro" id="IPR000718">
    <property type="entry name" value="Peptidase_M13"/>
</dbReference>
<reference evidence="2 3" key="1">
    <citation type="submission" date="2018-11" db="EMBL/GenBank/DDBJ databases">
        <authorList>
            <consortium name="Pathogen Informatics"/>
        </authorList>
    </citation>
    <scope>NUCLEOTIDE SEQUENCE [LARGE SCALE GENOMIC DNA]</scope>
</reference>
<dbReference type="PRINTS" id="PR00786">
    <property type="entry name" value="NEPRILYSIN"/>
</dbReference>
<gene>
    <name evidence="2" type="ORF">SVUK_LOCUS5350</name>
</gene>
<feature type="domain" description="Peptidase M13 C-terminal" evidence="1">
    <location>
        <begin position="1"/>
        <end position="153"/>
    </location>
</feature>
<dbReference type="InterPro" id="IPR018497">
    <property type="entry name" value="Peptidase_M13_C"/>
</dbReference>
<dbReference type="PANTHER" id="PTHR11733">
    <property type="entry name" value="ZINC METALLOPROTEASE FAMILY M13 NEPRILYSIN-RELATED"/>
    <property type="match status" value="1"/>
</dbReference>
<dbReference type="EMBL" id="UYYB01015715">
    <property type="protein sequence ID" value="VDM70352.1"/>
    <property type="molecule type" value="Genomic_DNA"/>
</dbReference>
<dbReference type="GO" id="GO:0005886">
    <property type="term" value="C:plasma membrane"/>
    <property type="evidence" value="ECO:0007669"/>
    <property type="project" value="TreeGrafter"/>
</dbReference>
<evidence type="ECO:0000313" key="3">
    <source>
        <dbReference type="Proteomes" id="UP000270094"/>
    </source>
</evidence>
<dbReference type="GO" id="GO:0004222">
    <property type="term" value="F:metalloendopeptidase activity"/>
    <property type="evidence" value="ECO:0007669"/>
    <property type="project" value="InterPro"/>
</dbReference>
<dbReference type="SUPFAM" id="SSF55486">
    <property type="entry name" value="Metalloproteases ('zincins'), catalytic domain"/>
    <property type="match status" value="1"/>
</dbReference>
<dbReference type="OrthoDB" id="6475849at2759"/>